<proteinExistence type="predicted"/>
<evidence type="ECO:0000313" key="2">
    <source>
        <dbReference type="Proteomes" id="UP000054877"/>
    </source>
</evidence>
<dbReference type="Proteomes" id="UP000054877">
    <property type="component" value="Unassembled WGS sequence"/>
</dbReference>
<evidence type="ECO:0000313" key="1">
    <source>
        <dbReference type="EMBL" id="KTD64673.1"/>
    </source>
</evidence>
<keyword evidence="2" id="KW-1185">Reference proteome</keyword>
<dbReference type="OrthoDB" id="5647347at2"/>
<name>A0A0W0Z6C5_LEGSP</name>
<dbReference type="EMBL" id="LNYX01000012">
    <property type="protein sequence ID" value="KTD64673.1"/>
    <property type="molecule type" value="Genomic_DNA"/>
</dbReference>
<organism evidence="1 2">
    <name type="scientific">Legionella spiritensis</name>
    <dbReference type="NCBI Taxonomy" id="452"/>
    <lineage>
        <taxon>Bacteria</taxon>
        <taxon>Pseudomonadati</taxon>
        <taxon>Pseudomonadota</taxon>
        <taxon>Gammaproteobacteria</taxon>
        <taxon>Legionellales</taxon>
        <taxon>Legionellaceae</taxon>
        <taxon>Legionella</taxon>
    </lineage>
</organism>
<dbReference type="RefSeq" id="WP_058482781.1">
    <property type="nucleotide sequence ID" value="NZ_CAAAII010000002.1"/>
</dbReference>
<comment type="caution">
    <text evidence="1">The sequence shown here is derived from an EMBL/GenBank/DDBJ whole genome shotgun (WGS) entry which is preliminary data.</text>
</comment>
<dbReference type="PATRIC" id="fig|452.5.peg.920"/>
<sequence length="1544" mass="179340">MIEKYLKLLDSFKKHQLSILLHDLREKITTKLQNDCFSKLARHLFLDVQTSGEPYINFSSQPRQVVQIKEFINALYHGEQAFKDLESVELRGGSHKIQDLSVLYHHTTRHAYLASYLLTHIDLDLLEIFNSELLQLQSILNIIRSFDTKTVDRLTHKYQKQASEIGTMMKDYPLCHQAGFAAGIAVDQMRPSHGEVDYNFLTRFSAVLPGYIHQLTQYIHQFSSEITTPEATLTRQQVEELEENAFKLLGAIEELQGDSWFLSFKVLNYLRIIRHIIILSTSTLKQMMQMNDESQNVVRDHLAKLKYELLPNLLAIADRLEDQAMLTPGTLSKPLMDKIKIYYETLIFYTKKIVSFASKGEELLTIEDARFLALRLEETYQRINKARSELLIARRNKQAFSRFFALLEHEDYKHKSLIDLPLALKTELAIHYRYLQPVIEQYNVDLNNAIIRGLTESSSWTDRFKAPLNWYYGYRDTDKVSHLLSEKKALGAQFDKRINTSTFHIQINKNIIHKAETTTPLIVTSCPDYHMFSVNEKKALRSANDTKTTLEFSPSDEHGNRIVINYEALNSHQAFKLYQYYNSKQTKLDKAREAYDQFIATLLGTESTTTLNELPEPIKSHLKQQYYLFQPYLISLFSRKKKIRELDRAIIFGLSGQGSAVHAQTESLISIDQFMRLKPHLDDHFRRTSECWEQRRWILFKKAGEAYQLETETRDLKPNYRDGNRAHHILKHTRFSRETRLFRNALMQLTAAFNLPMQNKLNPQRQGLPYPEVETPDLVLAQSAQCLPVKRIANGFYHLEQVIIELEQLSDKSSESVYVYHLVQAYNHLNDIYQLSTHLYGDPYIKILVQDIMTRARALYKRFNEESAPYLESPEITPPCTNVIQYTALWYAMQGFMLFPEHIQALDEQASLPENKIKTIRKNSTRIVIAIERIIANSNNYFKLFLETPVMYGLFKELRAKLEEFTTSSHSAFMTHLEAINTDIFTRILQETDLWEAKLSLKPGKLSDPMKTILDHFYQGLVEPLGLVSQKHLDLLTTPTPLKCREAVIYKRMALAELQKKQYDPQRIILADLQQAIDRYIHLTTGLLPPPPGMLTLALGDLKKHYEKALPLFLTAPKWLLQSLPTENPHPEIDEVLNKRNASFKPVFHDIAGMAKMALMYYENRKASSKIHARRVLLRNLLGHIDDYAKFRSGYLPANDDIIAQTEKKLLANYRKVLPILYKWQRLDQVPPHIANSQPPFVDQVLNSAQFGVPVTVTNIARLTKSLGSYYQGLSATRQFEMETAKEQQRHLKQVTAMQQELNQQLLSDYLHKTFLQGVESIMKRDIGLLFTKDEYNSFLEKYLSSFQEEIMAQSQASQDIRQTMLNILTVKTRQFETEYLQKYLHLDNTLAALAEFNVYFHYARITIRDKTSLFESNKTIKDKKAEVKSLENLALNKELSIDHRLQELKRISNSTLFKTNMLKHRKFERSDFGWLCQCLLRLLSALHLYQPAHIKHYRTLIKSVDTKPAVTSSLQRHSLFAPPERSYNLPSAMTLSPSVDHQP</sequence>
<accession>A0A0W0Z6C5</accession>
<reference evidence="1 2" key="1">
    <citation type="submission" date="2015-11" db="EMBL/GenBank/DDBJ databases">
        <title>Genomic analysis of 38 Legionella species identifies large and diverse effector repertoires.</title>
        <authorList>
            <person name="Burstein D."/>
            <person name="Amaro F."/>
            <person name="Zusman T."/>
            <person name="Lifshitz Z."/>
            <person name="Cohen O."/>
            <person name="Gilbert J.A."/>
            <person name="Pupko T."/>
            <person name="Shuman H.A."/>
            <person name="Segal G."/>
        </authorList>
    </citation>
    <scope>NUCLEOTIDE SEQUENCE [LARGE SCALE GENOMIC DNA]</scope>
    <source>
        <strain evidence="1 2">Mt.St.Helens-9</strain>
    </source>
</reference>
<protein>
    <submittedName>
        <fullName evidence="1">SdhA, substrate of the Dot/Icm system</fullName>
    </submittedName>
</protein>
<gene>
    <name evidence="1" type="primary">sdhA_1</name>
    <name evidence="1" type="ORF">Lspi_0840</name>
</gene>